<dbReference type="EMBL" id="DVNH01000021">
    <property type="protein sequence ID" value="HIU51566.1"/>
    <property type="molecule type" value="Genomic_DNA"/>
</dbReference>
<name>A0A9D1M130_9FIRM</name>
<feature type="chain" id="PRO_5038898277" description="DUF4134 domain-containing protein" evidence="2">
    <location>
        <begin position="28"/>
        <end position="137"/>
    </location>
</feature>
<feature type="signal peptide" evidence="2">
    <location>
        <begin position="1"/>
        <end position="27"/>
    </location>
</feature>
<dbReference type="Proteomes" id="UP000824093">
    <property type="component" value="Unassembled WGS sequence"/>
</dbReference>
<evidence type="ECO:0000256" key="2">
    <source>
        <dbReference type="SAM" id="SignalP"/>
    </source>
</evidence>
<protein>
    <recommendedName>
        <fullName evidence="5">DUF4134 domain-containing protein</fullName>
    </recommendedName>
</protein>
<feature type="transmembrane region" description="Helical" evidence="1">
    <location>
        <begin position="108"/>
        <end position="132"/>
    </location>
</feature>
<gene>
    <name evidence="3" type="ORF">IAB70_02945</name>
</gene>
<reference evidence="3" key="1">
    <citation type="submission" date="2020-10" db="EMBL/GenBank/DDBJ databases">
        <authorList>
            <person name="Gilroy R."/>
        </authorList>
    </citation>
    <scope>NUCLEOTIDE SEQUENCE</scope>
    <source>
        <strain evidence="3">CHK195-15760</strain>
    </source>
</reference>
<evidence type="ECO:0000313" key="3">
    <source>
        <dbReference type="EMBL" id="HIU51566.1"/>
    </source>
</evidence>
<dbReference type="AlphaFoldDB" id="A0A9D1M130"/>
<organism evidence="3 4">
    <name type="scientific">Candidatus Merdicola faecigallinarum</name>
    <dbReference type="NCBI Taxonomy" id="2840862"/>
    <lineage>
        <taxon>Bacteria</taxon>
        <taxon>Bacillati</taxon>
        <taxon>Bacillota</taxon>
        <taxon>Clostridia</taxon>
        <taxon>Candidatus Merdicola</taxon>
    </lineage>
</organism>
<keyword evidence="1" id="KW-0472">Membrane</keyword>
<feature type="transmembrane region" description="Helical" evidence="1">
    <location>
        <begin position="74"/>
        <end position="96"/>
    </location>
</feature>
<sequence>MKKIFVRMLCVFTLFVIIGLGTQAVYATSANEVKKQGTQQLVEIKENAEKKLEDYKEEYGSDAYGMAAYVLNLIRVYSIPFCFIGIAVGAIYQYVIGIRKLDERDKGFTMIIGFVTILVIAQVLPLIFAIVVKGWRG</sequence>
<comment type="caution">
    <text evidence="3">The sequence shown here is derived from an EMBL/GenBank/DDBJ whole genome shotgun (WGS) entry which is preliminary data.</text>
</comment>
<proteinExistence type="predicted"/>
<keyword evidence="1" id="KW-0812">Transmembrane</keyword>
<evidence type="ECO:0000256" key="1">
    <source>
        <dbReference type="SAM" id="Phobius"/>
    </source>
</evidence>
<accession>A0A9D1M130</accession>
<keyword evidence="1" id="KW-1133">Transmembrane helix</keyword>
<evidence type="ECO:0000313" key="4">
    <source>
        <dbReference type="Proteomes" id="UP000824093"/>
    </source>
</evidence>
<evidence type="ECO:0008006" key="5">
    <source>
        <dbReference type="Google" id="ProtNLM"/>
    </source>
</evidence>
<reference evidence="3" key="2">
    <citation type="journal article" date="2021" name="PeerJ">
        <title>Extensive microbial diversity within the chicken gut microbiome revealed by metagenomics and culture.</title>
        <authorList>
            <person name="Gilroy R."/>
            <person name="Ravi A."/>
            <person name="Getino M."/>
            <person name="Pursley I."/>
            <person name="Horton D.L."/>
            <person name="Alikhan N.F."/>
            <person name="Baker D."/>
            <person name="Gharbi K."/>
            <person name="Hall N."/>
            <person name="Watson M."/>
            <person name="Adriaenssens E.M."/>
            <person name="Foster-Nyarko E."/>
            <person name="Jarju S."/>
            <person name="Secka A."/>
            <person name="Antonio M."/>
            <person name="Oren A."/>
            <person name="Chaudhuri R.R."/>
            <person name="La Ragione R."/>
            <person name="Hildebrand F."/>
            <person name="Pallen M.J."/>
        </authorList>
    </citation>
    <scope>NUCLEOTIDE SEQUENCE</scope>
    <source>
        <strain evidence="3">CHK195-15760</strain>
    </source>
</reference>
<keyword evidence="2" id="KW-0732">Signal</keyword>